<keyword evidence="2" id="KW-0843">Virulence</keyword>
<dbReference type="PATRIC" id="fig|1178482.3.peg.882"/>
<dbReference type="InterPro" id="IPR012332">
    <property type="entry name" value="Autotransporter_pectin_lyase_C"/>
</dbReference>
<sequence length="1725" mass="175688">MNHFYRLIWNTSLGCWSAAGENSRRHGKTGRALIGAGSALALSLSGNAWSAELVDFNPHDNDHQVGVITISGGASDILSGTASQFSRGESPAGTSISLGELEANGQVVDGTVGDKRNLSQGAKTTVTVLDPITGSNRVVEVYDSANFTERLAADSRVTTYTDVGDAMYIDARAGAVDSSGGTLTVELGDATARPGASSNKLQINAKQTSLFHADGTGSESSSIIWNSRNQVSFGTILVTPESALEPQQKAIGSTEYTGAFTAFDGSQHTVNSVDDLRGYNDWLVTQLQAGKLDEQGYSQAFSQAYSTTYSNITIDLNQGTGADNEALLSQGTNALIHAVGANASGVISSDGDISATGSGFGNGGSVMLAEGGASIRNEGSLSLTNGARGMSATGDGSTALNSGVMNQFSGIGATIEDGASFSNTGIMNLSSGTGVIVRSTTGEAETTEGASGVNSGIINVYNRGTAASVSGASSFTNEAGAEIYLGRQSLLDVSAPEEVEDVATSLSRGLSSTRGGSVINDGTITLGSMTEGSTGIWVGAINTTDVPGEATNNGIIDINGRAGDAPLMNVGIRAENTRDMQVTNSDSGEVNVNGVNGVGLMALDKGAGATIVSTGEVNVNGAVDPVSGVRNFGAWAEGTNADIQFNGGSVNLVGDGAIGVHARDKGNILVDGGAITFAGGSDQIGYFAYGKGSAIDITAASTTGLDVSTRNSTLFRIEDGATITTAGGELIASGDGSTALQVTGEGSVANLDTLNISVSGQDATALKVEGGASGSMSGNASLTLNDGSVAVVVDDTKYDLTGAAVGSGDSVFTNTGAINVADAQDVTLFRVKNGAELINSGNIDLADGTAVELSGAGSQMKPNASGVAGTITVHDGVAGIHVMDGATLDTSNDITVDGGASGVLIAADAGEVVINSDAHITGLGSGYGNLITSQAAQATTLVDGAVLEMKGSGAAILSESNLNQASHGQVLVSSEVGGKGISLSNADGSVSDGSLSVGDGWDIDVTGNGAGLYANTTGNLTVDTAIDVSGTGNAVLADAAGNVLVDTGAVLRATNADAVLVQGNIDQLINRGQIVSADSSATAVQLGDGDNSFINTADGSVTGVVNLGAGNDTALLAGNSFVDHLAGGAGDDSVTVQGDSSRYTQLDGGAGTNQLVFDHVTQAQATADNVDSFVNFQQINLSNGTVMELQRDLWATAPVNLMAATGTGNTLNIDSTSTLNVSGSQTLSGDLNTNGRVNIGSDGPSWGNTFTIDGNLSGAGEFGMQTDLASEHGDLLDVRGTASGDHTLVIADSGVEPAFGGGELKVVGTTGGDGQFALLGGHVDAGAYRYSLEQRDTDWYLASPVRDLPDPIDPPLVDPVDPTPVDPVDPTPVDPVDPTPVDPVDPTPVDPVDPTPVDPVDPTPVDPVDPTPVVPVDPTPDDYSDGTNMAIGNQTALGTLANAGMDTLVERLGDVRMGKENGGIWVRGMARENNISTDTSRAFDQDIQGLQFGADKAIHREGGSWLLGGMVGQSRSDNSFDGGASSDIDSVDGGLYGTWVGDDGFYYDAVVTMSDYDVDSEHVTNVGDKVNGSYDTYGFGASIETGKRYDYDDGWYVEPQAQLRMFQIQGESYTQDDGLHVENDDITSIQSRFGVLGGRSFQLQNGTPMSVYAKASYITEHDGDSTTTVNGHDFDVELPGSWLEVGAGLNVKVTDSSKIFMDVEYADGDDIESPWGATIGYRFNW</sequence>
<feature type="region of interest" description="Disordered" evidence="3">
    <location>
        <begin position="1350"/>
        <end position="1415"/>
    </location>
</feature>
<comment type="caution">
    <text evidence="5">The sequence shown here is derived from an EMBL/GenBank/DDBJ whole genome shotgun (WGS) entry which is preliminary data.</text>
</comment>
<dbReference type="InterPro" id="IPR004899">
    <property type="entry name" value="Pertactin_central"/>
</dbReference>
<dbReference type="eggNOG" id="COG2911">
    <property type="taxonomic scope" value="Bacteria"/>
</dbReference>
<dbReference type="InterPro" id="IPR011050">
    <property type="entry name" value="Pectin_lyase_fold/virulence"/>
</dbReference>
<name>W1NAL4_9GAMM</name>
<dbReference type="InterPro" id="IPR024973">
    <property type="entry name" value="ESPR"/>
</dbReference>
<dbReference type="Pfam" id="PF03212">
    <property type="entry name" value="Pertactin"/>
    <property type="match status" value="1"/>
</dbReference>
<protein>
    <recommendedName>
        <fullName evidence="4">Autotransporter domain-containing protein</fullName>
    </recommendedName>
</protein>
<dbReference type="PROSITE" id="PS51208">
    <property type="entry name" value="AUTOTRANSPORTER"/>
    <property type="match status" value="1"/>
</dbReference>
<dbReference type="Gene3D" id="2.40.128.130">
    <property type="entry name" value="Autotransporter beta-domain"/>
    <property type="match status" value="1"/>
</dbReference>
<accession>W1NAL4</accession>
<proteinExistence type="predicted"/>
<dbReference type="GO" id="GO:0019867">
    <property type="term" value="C:outer membrane"/>
    <property type="evidence" value="ECO:0007669"/>
    <property type="project" value="InterPro"/>
</dbReference>
<reference evidence="5 6" key="1">
    <citation type="submission" date="2013-08" db="EMBL/GenBank/DDBJ databases">
        <title>draft genome of Halomonas huanghegensis, strain BJGMM-B45T.</title>
        <authorList>
            <person name="Miao C."/>
            <person name="Wan Y."/>
            <person name="Jin W."/>
        </authorList>
    </citation>
    <scope>NUCLEOTIDE SEQUENCE [LARGE SCALE GENOMIC DNA]</scope>
    <source>
        <strain evidence="5 6">BJGMM-B45</strain>
    </source>
</reference>
<keyword evidence="1" id="KW-0732">Signal</keyword>
<dbReference type="STRING" id="1178482.AR456_18380"/>
<dbReference type="NCBIfam" id="TIGR01414">
    <property type="entry name" value="autotrans_barl"/>
    <property type="match status" value="1"/>
</dbReference>
<dbReference type="Pfam" id="PF13018">
    <property type="entry name" value="ESPR"/>
    <property type="match status" value="1"/>
</dbReference>
<dbReference type="Proteomes" id="UP000019113">
    <property type="component" value="Unassembled WGS sequence"/>
</dbReference>
<evidence type="ECO:0000313" key="5">
    <source>
        <dbReference type="EMBL" id="ERL52602.1"/>
    </source>
</evidence>
<dbReference type="PANTHER" id="PTHR35037:SF7">
    <property type="entry name" value="AUTOTRANSPORTER"/>
    <property type="match status" value="1"/>
</dbReference>
<dbReference type="InterPro" id="IPR036709">
    <property type="entry name" value="Autotransporte_beta_dom_sf"/>
</dbReference>
<dbReference type="SUPFAM" id="SSF103515">
    <property type="entry name" value="Autotransporter"/>
    <property type="match status" value="1"/>
</dbReference>
<evidence type="ECO:0000259" key="4">
    <source>
        <dbReference type="PROSITE" id="PS51208"/>
    </source>
</evidence>
<feature type="compositionally biased region" description="Pro residues" evidence="3">
    <location>
        <begin position="1351"/>
        <end position="1415"/>
    </location>
</feature>
<dbReference type="InterPro" id="IPR003991">
    <property type="entry name" value="Pertactin_virulence_factor"/>
</dbReference>
<evidence type="ECO:0000256" key="1">
    <source>
        <dbReference type="ARBA" id="ARBA00022729"/>
    </source>
</evidence>
<dbReference type="InterPro" id="IPR005546">
    <property type="entry name" value="Autotransporte_beta"/>
</dbReference>
<gene>
    <name evidence="5" type="ORF">BJB45_08595</name>
</gene>
<evidence type="ECO:0000313" key="6">
    <source>
        <dbReference type="Proteomes" id="UP000019113"/>
    </source>
</evidence>
<dbReference type="PANTHER" id="PTHR35037">
    <property type="entry name" value="C-TERMINAL REGION OF AIDA-LIKE PROTEIN"/>
    <property type="match status" value="1"/>
</dbReference>
<dbReference type="EMBL" id="AVBC01000018">
    <property type="protein sequence ID" value="ERL52602.1"/>
    <property type="molecule type" value="Genomic_DNA"/>
</dbReference>
<dbReference type="Gene3D" id="2.160.20.20">
    <property type="match status" value="2"/>
</dbReference>
<evidence type="ECO:0000256" key="3">
    <source>
        <dbReference type="SAM" id="MobiDB-lite"/>
    </source>
</evidence>
<dbReference type="InterPro" id="IPR051551">
    <property type="entry name" value="Autotransporter_adhesion"/>
</dbReference>
<evidence type="ECO:0000256" key="2">
    <source>
        <dbReference type="ARBA" id="ARBA00023026"/>
    </source>
</evidence>
<keyword evidence="6" id="KW-1185">Reference proteome</keyword>
<dbReference type="eggNOG" id="COG3468">
    <property type="taxonomic scope" value="Bacteria"/>
</dbReference>
<dbReference type="SUPFAM" id="SSF51126">
    <property type="entry name" value="Pectin lyase-like"/>
    <property type="match status" value="1"/>
</dbReference>
<dbReference type="RefSeq" id="WP_021817844.1">
    <property type="nucleotide sequence ID" value="NZ_AVBC01000018.1"/>
</dbReference>
<dbReference type="Pfam" id="PF03797">
    <property type="entry name" value="Autotransporter"/>
    <property type="match status" value="1"/>
</dbReference>
<dbReference type="SMART" id="SM00869">
    <property type="entry name" value="Autotransporter"/>
    <property type="match status" value="1"/>
</dbReference>
<dbReference type="OrthoDB" id="9780507at2"/>
<dbReference type="PRINTS" id="PR01484">
    <property type="entry name" value="PRTACTNFAMLY"/>
</dbReference>
<organism evidence="5 6">
    <name type="scientific">Halomonas huangheensis</name>
    <dbReference type="NCBI Taxonomy" id="1178482"/>
    <lineage>
        <taxon>Bacteria</taxon>
        <taxon>Pseudomonadati</taxon>
        <taxon>Pseudomonadota</taxon>
        <taxon>Gammaproteobacteria</taxon>
        <taxon>Oceanospirillales</taxon>
        <taxon>Halomonadaceae</taxon>
        <taxon>Halomonas</taxon>
    </lineage>
</organism>
<dbReference type="InterPro" id="IPR006315">
    <property type="entry name" value="OM_autotransptr_brl_dom"/>
</dbReference>
<dbReference type="KEGG" id="hhu:AR456_18380"/>
<feature type="domain" description="Autotransporter" evidence="4">
    <location>
        <begin position="1457"/>
        <end position="1725"/>
    </location>
</feature>